<protein>
    <submittedName>
        <fullName evidence="1">Uncharacterized protein</fullName>
    </submittedName>
</protein>
<dbReference type="EMBL" id="DTHG01000081">
    <property type="protein sequence ID" value="HGW92146.1"/>
    <property type="molecule type" value="Genomic_DNA"/>
</dbReference>
<gene>
    <name evidence="1" type="ORF">ENV67_06375</name>
</gene>
<evidence type="ECO:0000313" key="1">
    <source>
        <dbReference type="EMBL" id="HGW92146.1"/>
    </source>
</evidence>
<sequence>MLLILSFYPSFFENGLLKYIERMEEKYLPEYFGFDRDFYKVSLNKGGIYGRMDTLKRVSLGDIIIIKENNYAIFFFPIVSAGDGGIYPKKKWKGRLYGAIYDGGIFYENKKFLLILGNTHIKYTTAPLNSPILSNDIPPMPLLFYNFRIWKMNISHLVSNLGFYKGTKFDPSLNPFDSVNLHRYLLINRYEFNFKKFGLGLTEIGILGKEGMDFYLLNPVGIMYEYQFNFGENINIMWNFDIHLLLQNFYFYSNIFIDDFQYEYDPWNEPNHIGLNIGFLNKIKGNFFWNVEYNIFSRWVYGHFLVYQRYIYDGFNLGIDNGSDFDELSGRIIYKNKKDDYFYITMKFRRKGETNPDTPWPVTYEDGDTSKFPDNNFLSGNVKKRYVLSFDMKRSFKGFFITSGFGIIYEDKIYPLLNIGILSEIKFKNRRDYE</sequence>
<proteinExistence type="predicted"/>
<name>A0A7C4YGH2_UNCW3</name>
<organism evidence="1">
    <name type="scientific">candidate division WOR-3 bacterium</name>
    <dbReference type="NCBI Taxonomy" id="2052148"/>
    <lineage>
        <taxon>Bacteria</taxon>
        <taxon>Bacteria division WOR-3</taxon>
    </lineage>
</organism>
<dbReference type="InterPro" id="IPR038636">
    <property type="entry name" value="Wzi_sf"/>
</dbReference>
<comment type="caution">
    <text evidence="1">The sequence shown here is derived from an EMBL/GenBank/DDBJ whole genome shotgun (WGS) entry which is preliminary data.</text>
</comment>
<dbReference type="Gene3D" id="2.40.160.130">
    <property type="entry name" value="Capsule assembly protein Wzi"/>
    <property type="match status" value="1"/>
</dbReference>
<dbReference type="AlphaFoldDB" id="A0A7C4YGH2"/>
<accession>A0A7C4YGH2</accession>
<reference evidence="1" key="1">
    <citation type="journal article" date="2020" name="mSystems">
        <title>Genome- and Community-Level Interaction Insights into Carbon Utilization and Element Cycling Functions of Hydrothermarchaeota in Hydrothermal Sediment.</title>
        <authorList>
            <person name="Zhou Z."/>
            <person name="Liu Y."/>
            <person name="Xu W."/>
            <person name="Pan J."/>
            <person name="Luo Z.H."/>
            <person name="Li M."/>
        </authorList>
    </citation>
    <scope>NUCLEOTIDE SEQUENCE [LARGE SCALE GENOMIC DNA]</scope>
    <source>
        <strain evidence="1">SpSt-780</strain>
    </source>
</reference>